<evidence type="ECO:0000313" key="2">
    <source>
        <dbReference type="EMBL" id="CRK92099.1"/>
    </source>
</evidence>
<dbReference type="Proteomes" id="UP000183832">
    <property type="component" value="Unassembled WGS sequence"/>
</dbReference>
<dbReference type="EMBL" id="CVRI01000023">
    <property type="protein sequence ID" value="CRK92099.1"/>
    <property type="molecule type" value="Genomic_DNA"/>
</dbReference>
<sequence>MLSFIFQCQFMLNVFFKLSVCGKSAMIQACNSNNKKDLFEISEKLPNILRSPLKYQNFQHVKTLKA</sequence>
<evidence type="ECO:0000313" key="3">
    <source>
        <dbReference type="Proteomes" id="UP000183832"/>
    </source>
</evidence>
<feature type="chain" id="PRO_5012543176" evidence="1">
    <location>
        <begin position="22"/>
        <end position="66"/>
    </location>
</feature>
<keyword evidence="3" id="KW-1185">Reference proteome</keyword>
<proteinExistence type="predicted"/>
<organism evidence="2 3">
    <name type="scientific">Clunio marinus</name>
    <dbReference type="NCBI Taxonomy" id="568069"/>
    <lineage>
        <taxon>Eukaryota</taxon>
        <taxon>Metazoa</taxon>
        <taxon>Ecdysozoa</taxon>
        <taxon>Arthropoda</taxon>
        <taxon>Hexapoda</taxon>
        <taxon>Insecta</taxon>
        <taxon>Pterygota</taxon>
        <taxon>Neoptera</taxon>
        <taxon>Endopterygota</taxon>
        <taxon>Diptera</taxon>
        <taxon>Nematocera</taxon>
        <taxon>Chironomoidea</taxon>
        <taxon>Chironomidae</taxon>
        <taxon>Clunio</taxon>
    </lineage>
</organism>
<gene>
    <name evidence="2" type="ORF">CLUMA_CG005678</name>
</gene>
<reference evidence="2 3" key="1">
    <citation type="submission" date="2015-04" db="EMBL/GenBank/DDBJ databases">
        <authorList>
            <person name="Syromyatnikov M.Y."/>
            <person name="Popov V.N."/>
        </authorList>
    </citation>
    <scope>NUCLEOTIDE SEQUENCE [LARGE SCALE GENOMIC DNA]</scope>
</reference>
<keyword evidence="1" id="KW-0732">Signal</keyword>
<name>A0A1J1HVT9_9DIPT</name>
<evidence type="ECO:0000256" key="1">
    <source>
        <dbReference type="SAM" id="SignalP"/>
    </source>
</evidence>
<accession>A0A1J1HVT9</accession>
<dbReference type="AlphaFoldDB" id="A0A1J1HVT9"/>
<protein>
    <submittedName>
        <fullName evidence="2">CLUMA_CG005678, isoform A</fullName>
    </submittedName>
</protein>
<feature type="signal peptide" evidence="1">
    <location>
        <begin position="1"/>
        <end position="21"/>
    </location>
</feature>